<feature type="region of interest" description="Regulatory domain" evidence="14">
    <location>
        <begin position="406"/>
        <end position="550"/>
    </location>
</feature>
<dbReference type="Proteomes" id="UP000270530">
    <property type="component" value="Chromosome"/>
</dbReference>
<protein>
    <recommendedName>
        <fullName evidence="5 14">2-isopropylmalate synthase</fullName>
        <ecNumber evidence="4 14">2.3.3.13</ecNumber>
    </recommendedName>
    <alternativeName>
        <fullName evidence="12 14">Alpha-IPM synthase</fullName>
    </alternativeName>
    <alternativeName>
        <fullName evidence="14">Alpha-isopropylmalate synthase</fullName>
    </alternativeName>
</protein>
<dbReference type="Pfam" id="PF22617">
    <property type="entry name" value="HCS_D2"/>
    <property type="match status" value="1"/>
</dbReference>
<evidence type="ECO:0000256" key="12">
    <source>
        <dbReference type="ARBA" id="ARBA00029993"/>
    </source>
</evidence>
<keyword evidence="17" id="KW-1185">Reference proteome</keyword>
<evidence type="ECO:0000313" key="17">
    <source>
        <dbReference type="Proteomes" id="UP000270530"/>
    </source>
</evidence>
<keyword evidence="7 14" id="KW-0028">Amino-acid biosynthesis</keyword>
<evidence type="ECO:0000256" key="9">
    <source>
        <dbReference type="ARBA" id="ARBA00022723"/>
    </source>
</evidence>
<evidence type="ECO:0000256" key="5">
    <source>
        <dbReference type="ARBA" id="ARBA00018198"/>
    </source>
</evidence>
<dbReference type="InterPro" id="IPR002034">
    <property type="entry name" value="AIPM/Hcit_synth_CS"/>
</dbReference>
<feature type="binding site" evidence="14">
    <location>
        <position position="217"/>
    </location>
    <ligand>
        <name>Mn(2+)</name>
        <dbReference type="ChEBI" id="CHEBI:29035"/>
    </ligand>
</feature>
<dbReference type="UniPathway" id="UPA00048">
    <property type="reaction ID" value="UER00070"/>
</dbReference>
<evidence type="ECO:0000256" key="11">
    <source>
        <dbReference type="ARBA" id="ARBA00023304"/>
    </source>
</evidence>
<dbReference type="InterPro" id="IPR005671">
    <property type="entry name" value="LeuA_bact_synth"/>
</dbReference>
<dbReference type="Gene3D" id="3.20.20.70">
    <property type="entry name" value="Aldolase class I"/>
    <property type="match status" value="1"/>
</dbReference>
<dbReference type="GO" id="GO:0030145">
    <property type="term" value="F:manganese ion binding"/>
    <property type="evidence" value="ECO:0007669"/>
    <property type="project" value="UniProtKB-UniRule"/>
</dbReference>
<dbReference type="RefSeq" id="WP_126536034.1">
    <property type="nucleotide sequence ID" value="NZ_AP018560.1"/>
</dbReference>
<evidence type="ECO:0000313" key="16">
    <source>
        <dbReference type="EMBL" id="BBD79006.1"/>
    </source>
</evidence>
<organism evidence="16 17">
    <name type="scientific">Aerosticca soli</name>
    <dbReference type="NCBI Taxonomy" id="2010829"/>
    <lineage>
        <taxon>Bacteria</taxon>
        <taxon>Pseudomonadati</taxon>
        <taxon>Pseudomonadota</taxon>
        <taxon>Gammaproteobacteria</taxon>
        <taxon>Lysobacterales</taxon>
        <taxon>Rhodanobacteraceae</taxon>
        <taxon>Aerosticca</taxon>
    </lineage>
</organism>
<evidence type="ECO:0000259" key="15">
    <source>
        <dbReference type="PROSITE" id="PS50991"/>
    </source>
</evidence>
<feature type="binding site" evidence="14">
    <location>
        <position position="253"/>
    </location>
    <ligand>
        <name>Mn(2+)</name>
        <dbReference type="ChEBI" id="CHEBI:29035"/>
    </ligand>
</feature>
<dbReference type="NCBIfam" id="NF002086">
    <property type="entry name" value="PRK00915.1-3"/>
    <property type="match status" value="1"/>
</dbReference>
<keyword evidence="8 14" id="KW-0808">Transferase</keyword>
<dbReference type="GO" id="GO:0009098">
    <property type="term" value="P:L-leucine biosynthetic process"/>
    <property type="evidence" value="ECO:0007669"/>
    <property type="project" value="UniProtKB-UniRule"/>
</dbReference>
<dbReference type="PROSITE" id="PS50991">
    <property type="entry name" value="PYR_CT"/>
    <property type="match status" value="1"/>
</dbReference>
<keyword evidence="11 14" id="KW-0100">Branched-chain amino acid biosynthesis</keyword>
<dbReference type="InterPro" id="IPR050073">
    <property type="entry name" value="2-IPM_HCS-like"/>
</dbReference>
<reference evidence="17" key="2">
    <citation type="submission" date="2018-06" db="EMBL/GenBank/DDBJ databases">
        <title>Genome sequence of Rhodanobacteraceae bacterium strain Dysh456.</title>
        <authorList>
            <person name="Fukui M."/>
        </authorList>
    </citation>
    <scope>NUCLEOTIDE SEQUENCE [LARGE SCALE GENOMIC DNA]</scope>
    <source>
        <strain evidence="17">Dysh456</strain>
    </source>
</reference>
<dbReference type="PROSITE" id="PS00815">
    <property type="entry name" value="AIPM_HOMOCIT_SYNTH_1"/>
    <property type="match status" value="1"/>
</dbReference>
<dbReference type="InterPro" id="IPR000891">
    <property type="entry name" value="PYR_CT"/>
</dbReference>
<accession>A0A2Z6E1V3</accession>
<proteinExistence type="inferred from homology"/>
<dbReference type="Pfam" id="PF00682">
    <property type="entry name" value="HMGL-like"/>
    <property type="match status" value="1"/>
</dbReference>
<evidence type="ECO:0000256" key="10">
    <source>
        <dbReference type="ARBA" id="ARBA00023211"/>
    </source>
</evidence>
<dbReference type="InterPro" id="IPR013785">
    <property type="entry name" value="Aldolase_TIM"/>
</dbReference>
<dbReference type="GO" id="GO:0003985">
    <property type="term" value="F:acetyl-CoA C-acetyltransferase activity"/>
    <property type="evidence" value="ECO:0007669"/>
    <property type="project" value="UniProtKB-UniRule"/>
</dbReference>
<dbReference type="NCBIfam" id="TIGR00973">
    <property type="entry name" value="leuA_bact"/>
    <property type="match status" value="1"/>
</dbReference>
<comment type="cofactor">
    <cofactor evidence="14">
        <name>Mn(2+)</name>
        <dbReference type="ChEBI" id="CHEBI:29035"/>
    </cofactor>
</comment>
<feature type="binding site" evidence="14">
    <location>
        <position position="219"/>
    </location>
    <ligand>
        <name>Mn(2+)</name>
        <dbReference type="ChEBI" id="CHEBI:29035"/>
    </ligand>
</feature>
<dbReference type="SMART" id="SM00917">
    <property type="entry name" value="LeuA_dimer"/>
    <property type="match status" value="1"/>
</dbReference>
<dbReference type="PANTHER" id="PTHR10277:SF9">
    <property type="entry name" value="2-ISOPROPYLMALATE SYNTHASE 1, CHLOROPLASTIC-RELATED"/>
    <property type="match status" value="1"/>
</dbReference>
<keyword evidence="10 14" id="KW-0464">Manganese</keyword>
<dbReference type="CDD" id="cd07940">
    <property type="entry name" value="DRE_TIM_IPMS"/>
    <property type="match status" value="1"/>
</dbReference>
<comment type="function">
    <text evidence="13 14">Catalyzes the condensation of the acetyl group of acetyl-CoA with 3-methyl-2-oxobutanoate (2-ketoisovalerate) to form 3-carboxy-3-hydroxy-4-methylpentanoate (2-isopropylmalate).</text>
</comment>
<evidence type="ECO:0000256" key="14">
    <source>
        <dbReference type="HAMAP-Rule" id="MF_01025"/>
    </source>
</evidence>
<evidence type="ECO:0000256" key="2">
    <source>
        <dbReference type="ARBA" id="ARBA00004689"/>
    </source>
</evidence>
<dbReference type="HAMAP" id="MF_01025">
    <property type="entry name" value="LeuA_type1"/>
    <property type="match status" value="1"/>
</dbReference>
<feature type="domain" description="Pyruvate carboxyltransferase" evidence="15">
    <location>
        <begin position="20"/>
        <end position="282"/>
    </location>
</feature>
<evidence type="ECO:0000256" key="3">
    <source>
        <dbReference type="ARBA" id="ARBA00009396"/>
    </source>
</evidence>
<sequence>MTPNDTTTQDGGAAAAEAHVRIFDTTLRDGEQAPGFSLDRRAKLRMAQALESLGVDVLEAGFPQASPDDFAAVAEIARTLVDTTVCGLSRCLPGDVDTTARALEKARRSRIHLFLSTSPLHREHKLGMSKAQVLDAAVAAIERAVGLCDEVEFSAEDALRTEPEFLAEIFSAAVAAGATTLNAPDTVGYTTPGEIAALFTWLRQHVVGAERVVFSSHCHDDLGLAVANSLAAIGAGARQVECTINGIGERAGNAALEEIVMALKVRGAYYGADTRIDTRRLVPTSRLLAQLTGQPVPRNKAIVGDNAFAHESGIHQHGMLKHRGTYEIMRPEDVGLAETRLVLGKHSGRHALRQRLAALGHVLEERAMDELFARFKTLADRKREVTDEDLEALALGEDPEAAGPWRLTRLDITTHLGGHAAAALELTHDDGRRAAEAALGDGPVDAVLRAIERVTGQALTLTDFAVHAIGEGGDAQGRVSLSARHGNRDWRGQAVSTDIVEAAAQAALAVVNRIERQAAADPAAPALITAGAVRADDLSAHPVPAQETHA</sequence>
<keyword evidence="14" id="KW-0963">Cytoplasm</keyword>
<keyword evidence="6 14" id="KW-0432">Leucine biosynthesis</keyword>
<dbReference type="FunFam" id="3.20.20.70:FF:000010">
    <property type="entry name" value="2-isopropylmalate synthase"/>
    <property type="match status" value="1"/>
</dbReference>
<gene>
    <name evidence="14" type="primary">leuA</name>
    <name evidence="16" type="ORF">ALSL_0334</name>
</gene>
<dbReference type="InterPro" id="IPR036230">
    <property type="entry name" value="LeuA_allosteric_dom_sf"/>
</dbReference>
<evidence type="ECO:0000256" key="4">
    <source>
        <dbReference type="ARBA" id="ARBA00012973"/>
    </source>
</evidence>
<dbReference type="InterPro" id="IPR013709">
    <property type="entry name" value="2-isopropylmalate_synth_dimer"/>
</dbReference>
<comment type="pathway">
    <text evidence="2 14">Amino-acid biosynthesis; L-leucine biosynthesis; L-leucine from 3-methyl-2-oxobutanoate: step 1/4.</text>
</comment>
<dbReference type="PANTHER" id="PTHR10277">
    <property type="entry name" value="HOMOCITRATE SYNTHASE-RELATED"/>
    <property type="match status" value="1"/>
</dbReference>
<dbReference type="PROSITE" id="PS00816">
    <property type="entry name" value="AIPM_HOMOCIT_SYNTH_2"/>
    <property type="match status" value="1"/>
</dbReference>
<dbReference type="Gene3D" id="1.10.238.260">
    <property type="match status" value="1"/>
</dbReference>
<comment type="catalytic activity">
    <reaction evidence="1 14">
        <text>3-methyl-2-oxobutanoate + acetyl-CoA + H2O = (2S)-2-isopropylmalate + CoA + H(+)</text>
        <dbReference type="Rhea" id="RHEA:21524"/>
        <dbReference type="ChEBI" id="CHEBI:1178"/>
        <dbReference type="ChEBI" id="CHEBI:11851"/>
        <dbReference type="ChEBI" id="CHEBI:15377"/>
        <dbReference type="ChEBI" id="CHEBI:15378"/>
        <dbReference type="ChEBI" id="CHEBI:57287"/>
        <dbReference type="ChEBI" id="CHEBI:57288"/>
        <dbReference type="EC" id="2.3.3.13"/>
    </reaction>
</comment>
<evidence type="ECO:0000256" key="8">
    <source>
        <dbReference type="ARBA" id="ARBA00022679"/>
    </source>
</evidence>
<dbReference type="EMBL" id="AP018560">
    <property type="protein sequence ID" value="BBD79006.1"/>
    <property type="molecule type" value="Genomic_DNA"/>
</dbReference>
<name>A0A2Z6E1V3_9GAMM</name>
<comment type="subunit">
    <text evidence="14">Homodimer.</text>
</comment>
<evidence type="ECO:0000256" key="1">
    <source>
        <dbReference type="ARBA" id="ARBA00000064"/>
    </source>
</evidence>
<dbReference type="FunFam" id="1.10.238.260:FF:000001">
    <property type="entry name" value="2-isopropylmalate synthase"/>
    <property type="match status" value="1"/>
</dbReference>
<dbReference type="KEGG" id="rbd:ALSL_0334"/>
<dbReference type="Gene3D" id="3.30.160.270">
    <property type="match status" value="1"/>
</dbReference>
<dbReference type="SUPFAM" id="SSF110921">
    <property type="entry name" value="2-isopropylmalate synthase LeuA, allosteric (dimerisation) domain"/>
    <property type="match status" value="1"/>
</dbReference>
<feature type="binding site" evidence="14">
    <location>
        <position position="29"/>
    </location>
    <ligand>
        <name>Mn(2+)</name>
        <dbReference type="ChEBI" id="CHEBI:29035"/>
    </ligand>
</feature>
<dbReference type="GO" id="GO:0003852">
    <property type="term" value="F:2-isopropylmalate synthase activity"/>
    <property type="evidence" value="ECO:0007669"/>
    <property type="project" value="UniProtKB-UniRule"/>
</dbReference>
<dbReference type="AlphaFoldDB" id="A0A2Z6E1V3"/>
<evidence type="ECO:0000256" key="6">
    <source>
        <dbReference type="ARBA" id="ARBA00022430"/>
    </source>
</evidence>
<comment type="similarity">
    <text evidence="3 14">Belongs to the alpha-IPM synthase/homocitrate synthase family. LeuA type 1 subfamily.</text>
</comment>
<dbReference type="InterPro" id="IPR054691">
    <property type="entry name" value="LeuA/HCS_post-cat"/>
</dbReference>
<dbReference type="EC" id="2.3.3.13" evidence="4 14"/>
<dbReference type="GO" id="GO:0005829">
    <property type="term" value="C:cytosol"/>
    <property type="evidence" value="ECO:0007669"/>
    <property type="project" value="TreeGrafter"/>
</dbReference>
<dbReference type="Pfam" id="PF08502">
    <property type="entry name" value="LeuA_dimer"/>
    <property type="match status" value="1"/>
</dbReference>
<evidence type="ECO:0000256" key="13">
    <source>
        <dbReference type="ARBA" id="ARBA00037629"/>
    </source>
</evidence>
<evidence type="ECO:0000256" key="7">
    <source>
        <dbReference type="ARBA" id="ARBA00022605"/>
    </source>
</evidence>
<dbReference type="SUPFAM" id="SSF51569">
    <property type="entry name" value="Aldolase"/>
    <property type="match status" value="1"/>
</dbReference>
<keyword evidence="9 14" id="KW-0479">Metal-binding</keyword>
<reference evidence="17" key="1">
    <citation type="submission" date="2018-04" db="EMBL/GenBank/DDBJ databases">
        <authorList>
            <person name="Watanabe M."/>
            <person name="Kojima H."/>
        </authorList>
    </citation>
    <scope>NUCLEOTIDE SEQUENCE [LARGE SCALE GENOMIC DNA]</scope>
    <source>
        <strain evidence="17">Dysh456</strain>
    </source>
</reference>
<dbReference type="OrthoDB" id="9803573at2"/>